<dbReference type="InterPro" id="IPR010610">
    <property type="entry name" value="EryCIII-like_C"/>
</dbReference>
<dbReference type="InterPro" id="IPR050426">
    <property type="entry name" value="Glycosyltransferase_28"/>
</dbReference>
<sequence>MSRFLFGSVPLHGHLNPTIGIAQQLIRDHHTVAYAAHSHVKQVFEKAGIPFLEKFQWGDAVILSNETIAAGKKLLLPWILKKKMNTTPAECIIHQLEQGVTDFLELIDNWRPDVCVFDTMFYPGIIAAEIRKVPYAVSCPTQLLLPCNTIIPEEKGHTMRPFRKLLAQLMVLTLRRITQQVNKIRQLHQLPLQQVFWKHHTPALYLAYTSDAFEFRRSDLLSQTYYIGPSVSREFAGADVPFPWEWLDGRPVVYFSMGTVYIRKQIISQVIKASAGAPWQLVISTGKAFPPETWTDIPENVLIRSYVPQVALMEKVSAVVSSGGFGTVGQALMNGVPLVVIPQILEHRVTASKVVHAKAGIKLSSWLVSAGRLHKAIAALLQDPSYRQHASEIRADYQQCNAPVSGARLLEHLAKKRKSLHRPPHQGPTLYSRYVQELLNSI</sequence>
<protein>
    <recommendedName>
        <fullName evidence="1">Erythromycin biosynthesis protein CIII-like C-terminal domain-containing protein</fullName>
    </recommendedName>
</protein>
<dbReference type="CDD" id="cd03784">
    <property type="entry name" value="GT1_Gtf-like"/>
    <property type="match status" value="1"/>
</dbReference>
<dbReference type="AlphaFoldDB" id="A0A433WPE7"/>
<evidence type="ECO:0000259" key="1">
    <source>
        <dbReference type="Pfam" id="PF06722"/>
    </source>
</evidence>
<dbReference type="GO" id="GO:0017000">
    <property type="term" value="P:antibiotic biosynthetic process"/>
    <property type="evidence" value="ECO:0007669"/>
    <property type="project" value="UniProtKB-ARBA"/>
</dbReference>
<dbReference type="PANTHER" id="PTHR48050:SF13">
    <property type="entry name" value="STEROL 3-BETA-GLUCOSYLTRANSFERASE UGT80A2"/>
    <property type="match status" value="1"/>
</dbReference>
<keyword evidence="3" id="KW-1185">Reference proteome</keyword>
<dbReference type="GO" id="GO:0016758">
    <property type="term" value="F:hexosyltransferase activity"/>
    <property type="evidence" value="ECO:0007669"/>
    <property type="project" value="UniProtKB-ARBA"/>
</dbReference>
<gene>
    <name evidence="2" type="ORF">ECE50_005240</name>
</gene>
<evidence type="ECO:0000313" key="2">
    <source>
        <dbReference type="EMBL" id="NSL86221.1"/>
    </source>
</evidence>
<dbReference type="InterPro" id="IPR002213">
    <property type="entry name" value="UDP_glucos_trans"/>
</dbReference>
<dbReference type="FunFam" id="3.40.50.2000:FF:000072">
    <property type="entry name" value="Glycosyl transferase"/>
    <property type="match status" value="1"/>
</dbReference>
<proteinExistence type="predicted"/>
<organism evidence="2 3">
    <name type="scientific">Chitinophaga solisilvae</name>
    <dbReference type="NCBI Taxonomy" id="1233460"/>
    <lineage>
        <taxon>Bacteria</taxon>
        <taxon>Pseudomonadati</taxon>
        <taxon>Bacteroidota</taxon>
        <taxon>Chitinophagia</taxon>
        <taxon>Chitinophagales</taxon>
        <taxon>Chitinophagaceae</taxon>
        <taxon>Chitinophaga</taxon>
    </lineage>
</organism>
<feature type="domain" description="Erythromycin biosynthesis protein CIII-like C-terminal" evidence="1">
    <location>
        <begin position="294"/>
        <end position="403"/>
    </location>
</feature>
<reference evidence="2" key="1">
    <citation type="submission" date="2020-05" db="EMBL/GenBank/DDBJ databases">
        <title>Chitinophaga laudate sp. nov., isolated from a tropical peat swamp.</title>
        <authorList>
            <person name="Goh C.B.S."/>
            <person name="Lee M.S."/>
            <person name="Parimannan S."/>
            <person name="Pasbakhsh P."/>
            <person name="Yule C.M."/>
            <person name="Rajandas H."/>
            <person name="Loke S."/>
            <person name="Croft L."/>
            <person name="Tan J.B.L."/>
        </authorList>
    </citation>
    <scope>NUCLEOTIDE SEQUENCE</scope>
    <source>
        <strain evidence="2">Mgbs1</strain>
    </source>
</reference>
<dbReference type="SUPFAM" id="SSF53756">
    <property type="entry name" value="UDP-Glycosyltransferase/glycogen phosphorylase"/>
    <property type="match status" value="1"/>
</dbReference>
<dbReference type="EMBL" id="RIAR02000001">
    <property type="protein sequence ID" value="NSL86221.1"/>
    <property type="molecule type" value="Genomic_DNA"/>
</dbReference>
<dbReference type="Pfam" id="PF06722">
    <property type="entry name" value="EryCIII-like_C"/>
    <property type="match status" value="1"/>
</dbReference>
<dbReference type="OrthoDB" id="764352at2"/>
<dbReference type="Gene3D" id="3.40.50.2000">
    <property type="entry name" value="Glycogen Phosphorylase B"/>
    <property type="match status" value="2"/>
</dbReference>
<comment type="caution">
    <text evidence="2">The sequence shown here is derived from an EMBL/GenBank/DDBJ whole genome shotgun (WGS) entry which is preliminary data.</text>
</comment>
<name>A0A433WPE7_9BACT</name>
<accession>A0A433WPE7</accession>
<dbReference type="PANTHER" id="PTHR48050">
    <property type="entry name" value="STEROL 3-BETA-GLUCOSYLTRANSFERASE"/>
    <property type="match status" value="1"/>
</dbReference>
<dbReference type="GO" id="GO:0008194">
    <property type="term" value="F:UDP-glycosyltransferase activity"/>
    <property type="evidence" value="ECO:0007669"/>
    <property type="project" value="InterPro"/>
</dbReference>
<evidence type="ECO:0000313" key="3">
    <source>
        <dbReference type="Proteomes" id="UP000281028"/>
    </source>
</evidence>
<dbReference type="Proteomes" id="UP000281028">
    <property type="component" value="Unassembled WGS sequence"/>
</dbReference>